<feature type="transmembrane region" description="Helical" evidence="6">
    <location>
        <begin position="63"/>
        <end position="90"/>
    </location>
</feature>
<dbReference type="InterPro" id="IPR019264">
    <property type="entry name" value="DUF2179"/>
</dbReference>
<keyword evidence="3 6" id="KW-0812">Transmembrane</keyword>
<evidence type="ECO:0000313" key="8">
    <source>
        <dbReference type="EMBL" id="MBO8432297.1"/>
    </source>
</evidence>
<evidence type="ECO:0000256" key="6">
    <source>
        <dbReference type="SAM" id="Phobius"/>
    </source>
</evidence>
<keyword evidence="2" id="KW-1003">Cell membrane</keyword>
<dbReference type="InterPro" id="IPR051461">
    <property type="entry name" value="UPF0750_membrane"/>
</dbReference>
<dbReference type="Pfam" id="PF02588">
    <property type="entry name" value="YitT_membrane"/>
    <property type="match status" value="1"/>
</dbReference>
<feature type="domain" description="DUF2179" evidence="7">
    <location>
        <begin position="253"/>
        <end position="307"/>
    </location>
</feature>
<reference evidence="8" key="2">
    <citation type="journal article" date="2021" name="PeerJ">
        <title>Extensive microbial diversity within the chicken gut microbiome revealed by metagenomics and culture.</title>
        <authorList>
            <person name="Gilroy R."/>
            <person name="Ravi A."/>
            <person name="Getino M."/>
            <person name="Pursley I."/>
            <person name="Horton D.L."/>
            <person name="Alikhan N.F."/>
            <person name="Baker D."/>
            <person name="Gharbi K."/>
            <person name="Hall N."/>
            <person name="Watson M."/>
            <person name="Adriaenssens E.M."/>
            <person name="Foster-Nyarko E."/>
            <person name="Jarju S."/>
            <person name="Secka A."/>
            <person name="Antonio M."/>
            <person name="Oren A."/>
            <person name="Chaudhuri R.R."/>
            <person name="La Ragione R."/>
            <person name="Hildebrand F."/>
            <person name="Pallen M.J."/>
        </authorList>
    </citation>
    <scope>NUCLEOTIDE SEQUENCE</scope>
    <source>
        <strain evidence="8">2889</strain>
    </source>
</reference>
<keyword evidence="4 6" id="KW-1133">Transmembrane helix</keyword>
<dbReference type="Gene3D" id="3.30.70.120">
    <property type="match status" value="1"/>
</dbReference>
<evidence type="ECO:0000313" key="9">
    <source>
        <dbReference type="Proteomes" id="UP000823612"/>
    </source>
</evidence>
<accession>A0A9D9DSC4</accession>
<protein>
    <submittedName>
        <fullName evidence="8">YitT family protein</fullName>
    </submittedName>
</protein>
<dbReference type="EMBL" id="JADIMZ010000043">
    <property type="protein sequence ID" value="MBO8432297.1"/>
    <property type="molecule type" value="Genomic_DNA"/>
</dbReference>
<keyword evidence="5 6" id="KW-0472">Membrane</keyword>
<comment type="caution">
    <text evidence="8">The sequence shown here is derived from an EMBL/GenBank/DDBJ whole genome shotgun (WGS) entry which is preliminary data.</text>
</comment>
<feature type="transmembrane region" description="Helical" evidence="6">
    <location>
        <begin position="206"/>
        <end position="225"/>
    </location>
</feature>
<name>A0A9D9DSC4_9BACT</name>
<organism evidence="8 9">
    <name type="scientific">Candidatus Pullibacteroides excrementavium</name>
    <dbReference type="NCBI Taxonomy" id="2840905"/>
    <lineage>
        <taxon>Bacteria</taxon>
        <taxon>Pseudomonadati</taxon>
        <taxon>Bacteroidota</taxon>
        <taxon>Bacteroidia</taxon>
        <taxon>Bacteroidales</taxon>
        <taxon>Candidatus Pullibacteroides</taxon>
    </lineage>
</organism>
<dbReference type="GO" id="GO:0005886">
    <property type="term" value="C:plasma membrane"/>
    <property type="evidence" value="ECO:0007669"/>
    <property type="project" value="UniProtKB-SubCell"/>
</dbReference>
<dbReference type="Proteomes" id="UP000823612">
    <property type="component" value="Unassembled WGS sequence"/>
</dbReference>
<proteinExistence type="predicted"/>
<feature type="transmembrane region" description="Helical" evidence="6">
    <location>
        <begin position="102"/>
        <end position="124"/>
    </location>
</feature>
<dbReference type="PANTHER" id="PTHR33545">
    <property type="entry name" value="UPF0750 MEMBRANE PROTEIN YITT-RELATED"/>
    <property type="match status" value="1"/>
</dbReference>
<evidence type="ECO:0000256" key="5">
    <source>
        <dbReference type="ARBA" id="ARBA00023136"/>
    </source>
</evidence>
<evidence type="ECO:0000256" key="2">
    <source>
        <dbReference type="ARBA" id="ARBA00022475"/>
    </source>
</evidence>
<feature type="transmembrane region" description="Helical" evidence="6">
    <location>
        <begin position="175"/>
        <end position="194"/>
    </location>
</feature>
<dbReference type="PANTHER" id="PTHR33545:SF5">
    <property type="entry name" value="UPF0750 MEMBRANE PROTEIN YITT"/>
    <property type="match status" value="1"/>
</dbReference>
<dbReference type="InterPro" id="IPR003740">
    <property type="entry name" value="YitT"/>
</dbReference>
<evidence type="ECO:0000256" key="3">
    <source>
        <dbReference type="ARBA" id="ARBA00022692"/>
    </source>
</evidence>
<sequence length="314" mass="34383">MQIFKNAWAWIKKGVPTDPKQLRREIKSYIIITLCLAMYAFGVVAFIINSEIVSGGVNGIATLIYYATGNTIPVAVSAFVINMVLLLIGFKILGTGFGFKTIYACVMLSVFVGMWTGIIGDLSILGDEKLLSAVIGGALIGLSIGISFNYGGSTGGTDIVALIVSKFYNISPGRVILLCDIFIISSSFLVFYYFRGNPLEESIRVVLFGYVVMAVTSYTIDLIVLGSRASVQVLINSAKYQEIADMVVNEKKRGVTLLHAEGYYSKHESQVLLIVVRKYELQSTLRRIRDIDPNAFMSITNATGVYGKGFDHIK</sequence>
<feature type="transmembrane region" description="Helical" evidence="6">
    <location>
        <begin position="130"/>
        <end position="150"/>
    </location>
</feature>
<dbReference type="CDD" id="cd16380">
    <property type="entry name" value="YitT_C"/>
    <property type="match status" value="1"/>
</dbReference>
<dbReference type="PIRSF" id="PIRSF006483">
    <property type="entry name" value="Membrane_protein_YitT"/>
    <property type="match status" value="1"/>
</dbReference>
<comment type="subcellular location">
    <subcellularLocation>
        <location evidence="1">Cell membrane</location>
        <topology evidence="1">Multi-pass membrane protein</topology>
    </subcellularLocation>
</comment>
<reference evidence="8" key="1">
    <citation type="submission" date="2020-10" db="EMBL/GenBank/DDBJ databases">
        <authorList>
            <person name="Gilroy R."/>
        </authorList>
    </citation>
    <scope>NUCLEOTIDE SEQUENCE</scope>
    <source>
        <strain evidence="8">2889</strain>
    </source>
</reference>
<evidence type="ECO:0000256" key="1">
    <source>
        <dbReference type="ARBA" id="ARBA00004651"/>
    </source>
</evidence>
<gene>
    <name evidence="8" type="ORF">IAB08_03250</name>
</gene>
<dbReference type="AlphaFoldDB" id="A0A9D9DSC4"/>
<evidence type="ECO:0000259" key="7">
    <source>
        <dbReference type="Pfam" id="PF10035"/>
    </source>
</evidence>
<dbReference type="InterPro" id="IPR015867">
    <property type="entry name" value="N-reg_PII/ATP_PRibTrfase_C"/>
</dbReference>
<dbReference type="Pfam" id="PF10035">
    <property type="entry name" value="DUF2179"/>
    <property type="match status" value="1"/>
</dbReference>
<evidence type="ECO:0000256" key="4">
    <source>
        <dbReference type="ARBA" id="ARBA00022989"/>
    </source>
</evidence>
<feature type="transmembrane region" description="Helical" evidence="6">
    <location>
        <begin position="29"/>
        <end position="48"/>
    </location>
</feature>